<reference evidence="1 2" key="1">
    <citation type="submission" date="2012-10" db="EMBL/GenBank/DDBJ databases">
        <authorList>
            <person name="Zafar N."/>
            <person name="Inman J."/>
            <person name="Hall N."/>
            <person name="Lorenzi H."/>
            <person name="Caler E."/>
        </authorList>
    </citation>
    <scope>NUCLEOTIDE SEQUENCE [LARGE SCALE GENOMIC DNA]</scope>
    <source>
        <strain evidence="1 2">IP1</strain>
    </source>
</reference>
<dbReference type="InterPro" id="IPR006212">
    <property type="entry name" value="Furin_repeat"/>
</dbReference>
<dbReference type="GeneID" id="14890480"/>
<dbReference type="Gene3D" id="2.10.220.10">
    <property type="entry name" value="Hormone Receptor, Insulin-like Growth Factor Receptor 1, Chain A, domain 2"/>
    <property type="match status" value="2"/>
</dbReference>
<dbReference type="VEuPathDB" id="AmoebaDB:EIN_511500"/>
<dbReference type="PANTHER" id="PTHR46987:SF7">
    <property type="entry name" value="TNFR-CYS DOMAIN-CONTAINING PROTEIN"/>
    <property type="match status" value="1"/>
</dbReference>
<name>A0A0A1U9G9_ENTIV</name>
<evidence type="ECO:0000313" key="1">
    <source>
        <dbReference type="EMBL" id="ELP91497.1"/>
    </source>
</evidence>
<gene>
    <name evidence="1" type="ORF">EIN_511500</name>
</gene>
<dbReference type="InterPro" id="IPR051514">
    <property type="entry name" value="R-spondin"/>
</dbReference>
<keyword evidence="2" id="KW-1185">Reference proteome</keyword>
<proteinExistence type="predicted"/>
<dbReference type="RefSeq" id="XP_004258268.1">
    <property type="nucleotide sequence ID" value="XM_004258220.1"/>
</dbReference>
<evidence type="ECO:0008006" key="3">
    <source>
        <dbReference type="Google" id="ProtNLM"/>
    </source>
</evidence>
<dbReference type="Proteomes" id="UP000014680">
    <property type="component" value="Unassembled WGS sequence"/>
</dbReference>
<evidence type="ECO:0000313" key="2">
    <source>
        <dbReference type="Proteomes" id="UP000014680"/>
    </source>
</evidence>
<sequence length="327" mass="35973">MILDYFSIVLTSVMMGIIAMIQPQLHTYARSVSQNARIALMEPNALLVQTPNIYTTAAATCKKCKTGSNCLTCESDTKCLSCIDGFYLAGEGKCSACNTIAGCGKCKSANECTECTTDNLQPDKTCKKDCPEAYFANDKVCTACVDDCKTCTEETKCTNCKEDALIVEDTKKCVKGNCPEMYFKDGAEKMCKRCTDGCKVCSNATDCQECVSPKMLEEGTMKCVEKCGDGFFNVDNKKCDMCMANCMTCAAKKKCDKCKDNYFMSDDKCVDMCPEKYFEKEGKCEKCKNTYNTPCKQGDTECEVCMNKSGTLKVLVVAVVFVLMIAF</sequence>
<dbReference type="SMART" id="SM00261">
    <property type="entry name" value="FU"/>
    <property type="match status" value="5"/>
</dbReference>
<dbReference type="InterPro" id="IPR009030">
    <property type="entry name" value="Growth_fac_rcpt_cys_sf"/>
</dbReference>
<dbReference type="PANTHER" id="PTHR46987">
    <property type="entry name" value="NEUROHYPOPHYSIAL HORMONES, N-TERMINAL DOMAIN CONTAINING PROTEIN"/>
    <property type="match status" value="1"/>
</dbReference>
<dbReference type="SUPFAM" id="SSF57184">
    <property type="entry name" value="Growth factor receptor domain"/>
    <property type="match status" value="2"/>
</dbReference>
<dbReference type="KEGG" id="eiv:EIN_511500"/>
<protein>
    <recommendedName>
        <fullName evidence="3">Furin repeat-containing protein</fullName>
    </recommendedName>
</protein>
<accession>A0A0A1U9G9</accession>
<dbReference type="EMBL" id="KB206467">
    <property type="protein sequence ID" value="ELP91497.1"/>
    <property type="molecule type" value="Genomic_DNA"/>
</dbReference>
<dbReference type="OMA" id="KDISCAN"/>
<dbReference type="AlphaFoldDB" id="A0A0A1U9G9"/>
<organism evidence="1 2">
    <name type="scientific">Entamoeba invadens IP1</name>
    <dbReference type="NCBI Taxonomy" id="370355"/>
    <lineage>
        <taxon>Eukaryota</taxon>
        <taxon>Amoebozoa</taxon>
        <taxon>Evosea</taxon>
        <taxon>Archamoebae</taxon>
        <taxon>Mastigamoebida</taxon>
        <taxon>Entamoebidae</taxon>
        <taxon>Entamoeba</taxon>
    </lineage>
</organism>